<accession>A0A5A7PAJ3</accession>
<sequence>MSSPPLDRLPLLSSSRLTFEFFTGVSNFRGLFGGGRLISVAVISLAGVELGPTGVLCTDTVSTDFTHLTEFSKLSTEALCVKRGLNDGGRSDDANGFLPNSGVSVIECEVEGCTEFSLAFFFGRLKGSGRGPSGTSSP</sequence>
<keyword evidence="2" id="KW-1185">Reference proteome</keyword>
<reference evidence="2" key="1">
    <citation type="journal article" date="2019" name="Curr. Biol.">
        <title>Genome Sequence of Striga asiatica Provides Insight into the Evolution of Plant Parasitism.</title>
        <authorList>
            <person name="Yoshida S."/>
            <person name="Kim S."/>
            <person name="Wafula E.K."/>
            <person name="Tanskanen J."/>
            <person name="Kim Y.M."/>
            <person name="Honaas L."/>
            <person name="Yang Z."/>
            <person name="Spallek T."/>
            <person name="Conn C.E."/>
            <person name="Ichihashi Y."/>
            <person name="Cheong K."/>
            <person name="Cui S."/>
            <person name="Der J.P."/>
            <person name="Gundlach H."/>
            <person name="Jiao Y."/>
            <person name="Hori C."/>
            <person name="Ishida J.K."/>
            <person name="Kasahara H."/>
            <person name="Kiba T."/>
            <person name="Kim M.S."/>
            <person name="Koo N."/>
            <person name="Laohavisit A."/>
            <person name="Lee Y.H."/>
            <person name="Lumba S."/>
            <person name="McCourt P."/>
            <person name="Mortimer J.C."/>
            <person name="Mutuku J.M."/>
            <person name="Nomura T."/>
            <person name="Sasaki-Sekimoto Y."/>
            <person name="Seto Y."/>
            <person name="Wang Y."/>
            <person name="Wakatake T."/>
            <person name="Sakakibara H."/>
            <person name="Demura T."/>
            <person name="Yamaguchi S."/>
            <person name="Yoneyama K."/>
            <person name="Manabe R.I."/>
            <person name="Nelson D.C."/>
            <person name="Schulman A.H."/>
            <person name="Timko M.P."/>
            <person name="dePamphilis C.W."/>
            <person name="Choi D."/>
            <person name="Shirasu K."/>
        </authorList>
    </citation>
    <scope>NUCLEOTIDE SEQUENCE [LARGE SCALE GENOMIC DNA]</scope>
    <source>
        <strain evidence="2">cv. UVA1</strain>
    </source>
</reference>
<evidence type="ECO:0000313" key="1">
    <source>
        <dbReference type="EMBL" id="GER29702.1"/>
    </source>
</evidence>
<name>A0A5A7PAJ3_STRAF</name>
<organism evidence="1 2">
    <name type="scientific">Striga asiatica</name>
    <name type="common">Asiatic witchweed</name>
    <name type="synonym">Buchnera asiatica</name>
    <dbReference type="NCBI Taxonomy" id="4170"/>
    <lineage>
        <taxon>Eukaryota</taxon>
        <taxon>Viridiplantae</taxon>
        <taxon>Streptophyta</taxon>
        <taxon>Embryophyta</taxon>
        <taxon>Tracheophyta</taxon>
        <taxon>Spermatophyta</taxon>
        <taxon>Magnoliopsida</taxon>
        <taxon>eudicotyledons</taxon>
        <taxon>Gunneridae</taxon>
        <taxon>Pentapetalae</taxon>
        <taxon>asterids</taxon>
        <taxon>lamiids</taxon>
        <taxon>Lamiales</taxon>
        <taxon>Orobanchaceae</taxon>
        <taxon>Buchnereae</taxon>
        <taxon>Striga</taxon>
    </lineage>
</organism>
<comment type="caution">
    <text evidence="1">The sequence shown here is derived from an EMBL/GenBank/DDBJ whole genome shotgun (WGS) entry which is preliminary data.</text>
</comment>
<proteinExistence type="predicted"/>
<dbReference type="GO" id="GO:0016740">
    <property type="term" value="F:transferase activity"/>
    <property type="evidence" value="ECO:0007669"/>
    <property type="project" value="UniProtKB-KW"/>
</dbReference>
<dbReference type="AlphaFoldDB" id="A0A5A7PAJ3"/>
<gene>
    <name evidence="1" type="ORF">STAS_05593</name>
</gene>
<dbReference type="Proteomes" id="UP000325081">
    <property type="component" value="Unassembled WGS sequence"/>
</dbReference>
<evidence type="ECO:0000313" key="2">
    <source>
        <dbReference type="Proteomes" id="UP000325081"/>
    </source>
</evidence>
<keyword evidence="1" id="KW-0808">Transferase</keyword>
<protein>
    <submittedName>
        <fullName evidence="1">Leucyl/phenylalanyl-tRNA--protein transferase</fullName>
    </submittedName>
</protein>
<dbReference type="EMBL" id="BKCP01004224">
    <property type="protein sequence ID" value="GER29702.1"/>
    <property type="molecule type" value="Genomic_DNA"/>
</dbReference>